<name>A0A1I1YKQ0_9BACL</name>
<organism evidence="1 2">
    <name type="scientific">Paenibacillus algorifonticola</name>
    <dbReference type="NCBI Taxonomy" id="684063"/>
    <lineage>
        <taxon>Bacteria</taxon>
        <taxon>Bacillati</taxon>
        <taxon>Bacillota</taxon>
        <taxon>Bacilli</taxon>
        <taxon>Bacillales</taxon>
        <taxon>Paenibacillaceae</taxon>
        <taxon>Paenibacillus</taxon>
    </lineage>
</organism>
<dbReference type="EMBL" id="FONN01000001">
    <property type="protein sequence ID" value="SFE18733.1"/>
    <property type="molecule type" value="Genomic_DNA"/>
</dbReference>
<dbReference type="Pfam" id="PF19903">
    <property type="entry name" value="DUF6376"/>
    <property type="match status" value="1"/>
</dbReference>
<gene>
    <name evidence="1" type="ORF">SAMN04487969_101540</name>
</gene>
<dbReference type="AlphaFoldDB" id="A0A1I1YKQ0"/>
<sequence length="161" mass="17611">MRLNMTIRSGKSILLIIGMLLLGGCSLFEDAKQTVNSVSSSADYVTGAATYMQTLTSFSEQATQLAEQAVNDASARADYKEQLVAVQESIKQFGELQAPDFAKDVHQTVVDYNLKLQESIDAVLKQIEDGKALVDATEIPNTINKINELLNQVNQLEQLVS</sequence>
<evidence type="ECO:0000313" key="1">
    <source>
        <dbReference type="EMBL" id="SFE18733.1"/>
    </source>
</evidence>
<accession>A0A1I1YKQ0</accession>
<dbReference type="InterPro" id="IPR045956">
    <property type="entry name" value="DUF6376"/>
</dbReference>
<evidence type="ECO:0008006" key="3">
    <source>
        <dbReference type="Google" id="ProtNLM"/>
    </source>
</evidence>
<proteinExistence type="predicted"/>
<dbReference type="PROSITE" id="PS51257">
    <property type="entry name" value="PROKAR_LIPOPROTEIN"/>
    <property type="match status" value="1"/>
</dbReference>
<protein>
    <recommendedName>
        <fullName evidence="3">Lipoprotein</fullName>
    </recommendedName>
</protein>
<keyword evidence="2" id="KW-1185">Reference proteome</keyword>
<dbReference type="Proteomes" id="UP000183410">
    <property type="component" value="Unassembled WGS sequence"/>
</dbReference>
<reference evidence="2" key="1">
    <citation type="submission" date="2016-10" db="EMBL/GenBank/DDBJ databases">
        <authorList>
            <person name="Varghese N."/>
            <person name="Submissions S."/>
        </authorList>
    </citation>
    <scope>NUCLEOTIDE SEQUENCE [LARGE SCALE GENOMIC DNA]</scope>
    <source>
        <strain evidence="2">CGMCC 1.10223</strain>
    </source>
</reference>
<evidence type="ECO:0000313" key="2">
    <source>
        <dbReference type="Proteomes" id="UP000183410"/>
    </source>
</evidence>